<organism evidence="7">
    <name type="scientific">marine sediment metagenome</name>
    <dbReference type="NCBI Taxonomy" id="412755"/>
    <lineage>
        <taxon>unclassified sequences</taxon>
        <taxon>metagenomes</taxon>
        <taxon>ecological metagenomes</taxon>
    </lineage>
</organism>
<dbReference type="InterPro" id="IPR015424">
    <property type="entry name" value="PyrdxlP-dep_Trfase"/>
</dbReference>
<keyword evidence="3" id="KW-0032">Aminotransferase</keyword>
<dbReference type="EMBL" id="LAZR01000744">
    <property type="protein sequence ID" value="KKN58946.1"/>
    <property type="molecule type" value="Genomic_DNA"/>
</dbReference>
<gene>
    <name evidence="7" type="ORF">LCGC14_0546770</name>
</gene>
<dbReference type="SUPFAM" id="SSF53383">
    <property type="entry name" value="PLP-dependent transferases"/>
    <property type="match status" value="1"/>
</dbReference>
<dbReference type="InterPro" id="IPR015421">
    <property type="entry name" value="PyrdxlP-dep_Trfase_major"/>
</dbReference>
<comment type="similarity">
    <text evidence="2">Belongs to the class-I pyridoxal-phosphate-dependent aminotransferase family.</text>
</comment>
<name>A0A0F9UCG3_9ZZZZ</name>
<comment type="cofactor">
    <cofactor evidence="1">
        <name>pyridoxal 5'-phosphate</name>
        <dbReference type="ChEBI" id="CHEBI:597326"/>
    </cofactor>
</comment>
<evidence type="ECO:0000256" key="1">
    <source>
        <dbReference type="ARBA" id="ARBA00001933"/>
    </source>
</evidence>
<keyword evidence="4" id="KW-0808">Transferase</keyword>
<evidence type="ECO:0000256" key="4">
    <source>
        <dbReference type="ARBA" id="ARBA00022679"/>
    </source>
</evidence>
<accession>A0A0F9UCG3</accession>
<dbReference type="CDD" id="cd00609">
    <property type="entry name" value="AAT_like"/>
    <property type="match status" value="1"/>
</dbReference>
<dbReference type="Gene3D" id="3.90.1150.10">
    <property type="entry name" value="Aspartate Aminotransferase, domain 1"/>
    <property type="match status" value="1"/>
</dbReference>
<evidence type="ECO:0000256" key="3">
    <source>
        <dbReference type="ARBA" id="ARBA00022576"/>
    </source>
</evidence>
<dbReference type="InterPro" id="IPR050596">
    <property type="entry name" value="AspAT/PAT-like"/>
</dbReference>
<dbReference type="GO" id="GO:0008483">
    <property type="term" value="F:transaminase activity"/>
    <property type="evidence" value="ECO:0007669"/>
    <property type="project" value="UniProtKB-KW"/>
</dbReference>
<dbReference type="InterPro" id="IPR004839">
    <property type="entry name" value="Aminotransferase_I/II_large"/>
</dbReference>
<keyword evidence="5" id="KW-0663">Pyridoxal phosphate</keyword>
<comment type="caution">
    <text evidence="7">The sequence shown here is derived from an EMBL/GenBank/DDBJ whole genome shotgun (WGS) entry which is preliminary data.</text>
</comment>
<sequence length="629" mass="73432">MKFSHIQKTPLYNAFSDIGKRIFLPDGIFHWSGRAKKEAEIIGTIGTAYGFERDFINGGSTDWLPCYIKEISDYSKFSINEIVPYSAIGGIAETREIWKNWILKKSMYDDSADKDKYTRLENYITTPEITAGVTNAIFQSCSLFLNPGESIIIPSKRWGNYDNIIYKLIGAKISSFNFFKDNRINIKGLRKTIEQVATNQDKIILLLNFPNNPTGYVPTLEEATDIVNLLKECQRNLARPFIVLVDDAYEPFIYKDDVLRKSIFYDLHQLNEDVIPIKLDGITKELLIYGGRIGFITIGLKPHWVENEANLNSLKTEINNKLEGFTRATISNCNHFYQTLTHKMFTEKGIDKIIESREKIKNLLKARYDKINSEINQINNPNFSVDPNSGGFFLFVNLNPTKFIYQDIQRIGKILAPHIGEFNYKQYSIFTIKNPDIPFYVLLHDLFALKQYYRNNRNISNTTLKKRELITSFDKVMEIIEKILNYKEEIQKILPKFVKFDFSDFGIIPNRINYTKKMSNIEIVKQVFFNMDLRIKDFTGSIGQHHIIEEKSKKRIKLFENFLSENWIDSDIKIEMKFHPNYMVCSVNDNFVSTTITQRSLGEKWLLSFLIFFFYHRKLNENLIILIDE</sequence>
<dbReference type="Pfam" id="PF00155">
    <property type="entry name" value="Aminotran_1_2"/>
    <property type="match status" value="1"/>
</dbReference>
<dbReference type="GO" id="GO:0030170">
    <property type="term" value="F:pyridoxal phosphate binding"/>
    <property type="evidence" value="ECO:0007669"/>
    <property type="project" value="InterPro"/>
</dbReference>
<dbReference type="InterPro" id="IPR015422">
    <property type="entry name" value="PyrdxlP-dep_Trfase_small"/>
</dbReference>
<evidence type="ECO:0000313" key="7">
    <source>
        <dbReference type="EMBL" id="KKN58946.1"/>
    </source>
</evidence>
<dbReference type="PANTHER" id="PTHR46383">
    <property type="entry name" value="ASPARTATE AMINOTRANSFERASE"/>
    <property type="match status" value="1"/>
</dbReference>
<dbReference type="Gene3D" id="3.40.640.10">
    <property type="entry name" value="Type I PLP-dependent aspartate aminotransferase-like (Major domain)"/>
    <property type="match status" value="1"/>
</dbReference>
<dbReference type="PANTHER" id="PTHR46383:SF1">
    <property type="entry name" value="ASPARTATE AMINOTRANSFERASE"/>
    <property type="match status" value="1"/>
</dbReference>
<dbReference type="AlphaFoldDB" id="A0A0F9UCG3"/>
<evidence type="ECO:0000259" key="6">
    <source>
        <dbReference type="Pfam" id="PF00155"/>
    </source>
</evidence>
<proteinExistence type="inferred from homology"/>
<evidence type="ECO:0000256" key="2">
    <source>
        <dbReference type="ARBA" id="ARBA00007441"/>
    </source>
</evidence>
<reference evidence="7" key="1">
    <citation type="journal article" date="2015" name="Nature">
        <title>Complex archaea that bridge the gap between prokaryotes and eukaryotes.</title>
        <authorList>
            <person name="Spang A."/>
            <person name="Saw J.H."/>
            <person name="Jorgensen S.L."/>
            <person name="Zaremba-Niedzwiedzka K."/>
            <person name="Martijn J."/>
            <person name="Lind A.E."/>
            <person name="van Eijk R."/>
            <person name="Schleper C."/>
            <person name="Guy L."/>
            <person name="Ettema T.J."/>
        </authorList>
    </citation>
    <scope>NUCLEOTIDE SEQUENCE</scope>
</reference>
<evidence type="ECO:0000256" key="5">
    <source>
        <dbReference type="ARBA" id="ARBA00022898"/>
    </source>
</evidence>
<feature type="domain" description="Aminotransferase class I/classII large" evidence="6">
    <location>
        <begin position="129"/>
        <end position="423"/>
    </location>
</feature>
<dbReference type="GO" id="GO:0006520">
    <property type="term" value="P:amino acid metabolic process"/>
    <property type="evidence" value="ECO:0007669"/>
    <property type="project" value="InterPro"/>
</dbReference>
<protein>
    <recommendedName>
        <fullName evidence="6">Aminotransferase class I/classII large domain-containing protein</fullName>
    </recommendedName>
</protein>
<feature type="non-terminal residue" evidence="7">
    <location>
        <position position="629"/>
    </location>
</feature>